<dbReference type="AlphaFoldDB" id="A0A3S4CCC3"/>
<protein>
    <submittedName>
        <fullName evidence="2">Flp/Fap pilin component</fullName>
    </submittedName>
</protein>
<reference evidence="2 3" key="1">
    <citation type="submission" date="2018-12" db="EMBL/GenBank/DDBJ databases">
        <authorList>
            <person name="Criscuolo A."/>
        </authorList>
    </citation>
    <scope>NUCLEOTIDE SEQUENCE [LARGE SCALE GENOMIC DNA]</scope>
    <source>
        <strain evidence="2">ACIP1116281</strain>
    </source>
</reference>
<organism evidence="2 3">
    <name type="scientific">Devosia equisanguinis</name>
    <dbReference type="NCBI Taxonomy" id="2490941"/>
    <lineage>
        <taxon>Bacteria</taxon>
        <taxon>Pseudomonadati</taxon>
        <taxon>Pseudomonadota</taxon>
        <taxon>Alphaproteobacteria</taxon>
        <taxon>Hyphomicrobiales</taxon>
        <taxon>Devosiaceae</taxon>
        <taxon>Devosia</taxon>
    </lineage>
</organism>
<dbReference type="Pfam" id="PF04964">
    <property type="entry name" value="Flp_Fap"/>
    <property type="match status" value="1"/>
</dbReference>
<dbReference type="OrthoDB" id="5325135at2"/>
<sequence>MLATTIGRFCRDESGATAIEYALLGTILGVALAATFTILGDTVLALFGVGTGGASDTIANQVKLIPQ</sequence>
<accession>A0A3S4CCC3</accession>
<gene>
    <name evidence="2" type="ORF">DEVEQU_02075</name>
</gene>
<dbReference type="InterPro" id="IPR007047">
    <property type="entry name" value="Flp_Fap"/>
</dbReference>
<dbReference type="RefSeq" id="WP_126150473.1">
    <property type="nucleotide sequence ID" value="NZ_JBHTMH010000004.1"/>
</dbReference>
<evidence type="ECO:0000313" key="3">
    <source>
        <dbReference type="Proteomes" id="UP000268844"/>
    </source>
</evidence>
<dbReference type="Proteomes" id="UP000268844">
    <property type="component" value="Unassembled WGS sequence"/>
</dbReference>
<dbReference type="EMBL" id="UZWD01000025">
    <property type="protein sequence ID" value="VDS04934.1"/>
    <property type="molecule type" value="Genomic_DNA"/>
</dbReference>
<proteinExistence type="predicted"/>
<keyword evidence="1" id="KW-0812">Transmembrane</keyword>
<evidence type="ECO:0000256" key="1">
    <source>
        <dbReference type="SAM" id="Phobius"/>
    </source>
</evidence>
<feature type="transmembrane region" description="Helical" evidence="1">
    <location>
        <begin position="21"/>
        <end position="39"/>
    </location>
</feature>
<keyword evidence="3" id="KW-1185">Reference proteome</keyword>
<keyword evidence="1" id="KW-0472">Membrane</keyword>
<name>A0A3S4CCC3_9HYPH</name>
<keyword evidence="1" id="KW-1133">Transmembrane helix</keyword>
<evidence type="ECO:0000313" key="2">
    <source>
        <dbReference type="EMBL" id="VDS04934.1"/>
    </source>
</evidence>